<evidence type="ECO:0000313" key="2">
    <source>
        <dbReference type="EMBL" id="MBB4631394.1"/>
    </source>
</evidence>
<proteinExistence type="predicted"/>
<evidence type="ECO:0000256" key="1">
    <source>
        <dbReference type="SAM" id="Phobius"/>
    </source>
</evidence>
<dbReference type="PANTHER" id="PTHR40031">
    <property type="entry name" value="HYPOTHETICAL MEMBRANE SPANNING PROTEIN"/>
    <property type="match status" value="1"/>
</dbReference>
<gene>
    <name evidence="2" type="ORF">GGQ98_001002</name>
</gene>
<name>A0A7W7B039_9SPHN</name>
<dbReference type="AlphaFoldDB" id="A0A7W7B039"/>
<accession>A0A7W7B039</accession>
<feature type="transmembrane region" description="Helical" evidence="1">
    <location>
        <begin position="97"/>
        <end position="118"/>
    </location>
</feature>
<dbReference type="Proteomes" id="UP000566324">
    <property type="component" value="Unassembled WGS sequence"/>
</dbReference>
<dbReference type="InterPro" id="IPR053170">
    <property type="entry name" value="Transcription_regulator"/>
</dbReference>
<feature type="transmembrane region" description="Helical" evidence="1">
    <location>
        <begin position="165"/>
        <end position="184"/>
    </location>
</feature>
<dbReference type="PANTHER" id="PTHR40031:SF1">
    <property type="entry name" value="MEMBRANE-BOUND METAL-DEPENDENT HYDROLASE"/>
    <property type="match status" value="1"/>
</dbReference>
<dbReference type="InterPro" id="IPR007404">
    <property type="entry name" value="YdjM-like"/>
</dbReference>
<protein>
    <submittedName>
        <fullName evidence="2">Inner membrane protein</fullName>
    </submittedName>
</protein>
<keyword evidence="1" id="KW-0812">Transmembrane</keyword>
<keyword evidence="1" id="KW-0472">Membrane</keyword>
<dbReference type="RefSeq" id="WP_184065993.1">
    <property type="nucleotide sequence ID" value="NZ_JACHNZ010000008.1"/>
</dbReference>
<feature type="transmembrane region" description="Helical" evidence="1">
    <location>
        <begin position="59"/>
        <end position="76"/>
    </location>
</feature>
<comment type="caution">
    <text evidence="2">The sequence shown here is derived from an EMBL/GenBank/DDBJ whole genome shotgun (WGS) entry which is preliminary data.</text>
</comment>
<dbReference type="Pfam" id="PF04307">
    <property type="entry name" value="YdjM"/>
    <property type="match status" value="1"/>
</dbReference>
<dbReference type="EMBL" id="JACHNZ010000008">
    <property type="protein sequence ID" value="MBB4631394.1"/>
    <property type="molecule type" value="Genomic_DNA"/>
</dbReference>
<evidence type="ECO:0000313" key="3">
    <source>
        <dbReference type="Proteomes" id="UP000566324"/>
    </source>
</evidence>
<reference evidence="2 3" key="1">
    <citation type="submission" date="2020-08" db="EMBL/GenBank/DDBJ databases">
        <title>Genomic Encyclopedia of Type Strains, Phase IV (KMG-IV): sequencing the most valuable type-strain genomes for metagenomic binning, comparative biology and taxonomic classification.</title>
        <authorList>
            <person name="Goeker M."/>
        </authorList>
    </citation>
    <scope>NUCLEOTIDE SEQUENCE [LARGE SCALE GENOMIC DNA]</scope>
    <source>
        <strain evidence="2 3">DSM 17328</strain>
    </source>
</reference>
<keyword evidence="1" id="KW-1133">Transmembrane helix</keyword>
<keyword evidence="3" id="KW-1185">Reference proteome</keyword>
<feature type="transmembrane region" description="Helical" evidence="1">
    <location>
        <begin position="130"/>
        <end position="153"/>
    </location>
</feature>
<sequence>MDNLTHSLAGWALGEAGLKRKTGLGVATLVIAANLPDVDIIGLAFDENLAFRRGITHGPLAWVIMIPALALAMQAFDRWQTRRGTRPAARPPVHFGWLLALSAIGVLSHPALDFLNVYGIRFLMPLTERWFYGDTLFIIDLWVWIALGLGVFLSRRRKREAPARAALVAVALYIGFMGYGSHVAEQRTAVAVREAGYGSTRQVVASPPPINPFRRDMIYDVGGRYGHGEANLLPFSLSIDAPFETNMDDPAIAAAARTSKQAADFLYWSRLPFAEVTRSDGTARVTLGDARFTDQRGTSMFRVEVDVPEDAQ</sequence>
<organism evidence="2 3">
    <name type="scientific">Sphingosinicella soli</name>
    <dbReference type="NCBI Taxonomy" id="333708"/>
    <lineage>
        <taxon>Bacteria</taxon>
        <taxon>Pseudomonadati</taxon>
        <taxon>Pseudomonadota</taxon>
        <taxon>Alphaproteobacteria</taxon>
        <taxon>Sphingomonadales</taxon>
        <taxon>Sphingosinicellaceae</taxon>
        <taxon>Sphingosinicella</taxon>
    </lineage>
</organism>